<dbReference type="InterPro" id="IPR000477">
    <property type="entry name" value="RT_dom"/>
</dbReference>
<dbReference type="InterPro" id="IPR043502">
    <property type="entry name" value="DNA/RNA_pol_sf"/>
</dbReference>
<dbReference type="SUPFAM" id="SSF56672">
    <property type="entry name" value="DNA/RNA polymerases"/>
    <property type="match status" value="1"/>
</dbReference>
<sequence>SLFRKAIQVANKQPLVIVGDFNAHYSAWGYGTDHRKGRLLWLDAQQEQLTLLTDPTHPTRMGNCVSVDTTPDLTFTKNASGATWLNTQENLGSDHFIVATTIQTGPAKPKGKPIHLTDWDAFRQFQRNKNKPSVSEIVDIKAWVDSLQQNIMQATKTIPEEANIQAADAKLLHMWEAKDGLQRRLNRHKLNRSLRKRITMLNKQIEDYAHQLTCQNWHSACDGMEAQIGMAKTWRILRCLLDPENSKTTQRHNLSKIIHTYPGSDKDLINELKNRYLGNHPKMPLPSYTGDPNPIMDEPITAAEVREAIHGLRTHSASGLDRVTNKTIRNLDDDSIEALTRYFNKCWETGHIPEQWKEAKIVMIPKPGKRLELENLRPISLTSCLGKLLEHIILTRLNKHMEDHDLYPHTMIGFRPKLSTQDIMLQIKHQIIDGDHSSELDTQAILGLDLTKAFDNVHHETILTQLNKLRIGFRAYNYIKDFFTDRTAIITVGGVTSESISLGNRGTPQGSVLSPYLFNVAMLGLPSKLAKIPKLQHSLYADDVTLWVTGGSDGEIQETLQTAIDVVNEYVTPKGLSCSPQKSELLLYRPTCRGRKTSSIPPQITLRSNGQDIPIVSSIRILGLRIQANGHNNEVIKSLNSHVHQTTRLISRIANRHHGMKETNLLRLVQAFVISRIVYATPFLQLKNDERSKINLMIKRAYKQALHLPITTPNEKFEALGIHNTLDELIEAQRIAQLERLSQSPTGQHILQSLGITYNTQFGPKLDIPIELRKHIHVPPLPKNTHPLYNQERRKERARTLQKRFANSKDVAYVDAAEYRDRDAMVVAVLDQQNQTIAASSVITTSPEVAEEVAIALAYASSSTKFIVSDSKSAIRNFAKGRISPEALKILVQVPETRRRWTQLVWAPAHSGLPGNEAAHSAARELAIRGRTTTSHDEQLESLRRLGRNRMVSYKEVLQYYRQGREHYPAAHKNLDKKQSVTWRLLQTHTFPNPVRYSHLYPERYTADCKLCAGRADLHHIMWACPLISTQKRTSSLPPLPITTLEQWETALLSSDPDLQLRVVQMAEDAAKAQGLAAA</sequence>
<dbReference type="InterPro" id="IPR005135">
    <property type="entry name" value="Endo/exonuclease/phosphatase"/>
</dbReference>
<dbReference type="GO" id="GO:0042575">
    <property type="term" value="C:DNA polymerase complex"/>
    <property type="evidence" value="ECO:0007669"/>
    <property type="project" value="UniProtKB-ARBA"/>
</dbReference>
<feature type="domain" description="Reverse transcriptase" evidence="1">
    <location>
        <begin position="345"/>
        <end position="626"/>
    </location>
</feature>
<name>A0A147BR82_IXORI</name>
<dbReference type="PANTHER" id="PTHR19446">
    <property type="entry name" value="REVERSE TRANSCRIPTASES"/>
    <property type="match status" value="1"/>
</dbReference>
<dbReference type="GO" id="GO:0071897">
    <property type="term" value="P:DNA biosynthetic process"/>
    <property type="evidence" value="ECO:0007669"/>
    <property type="project" value="UniProtKB-ARBA"/>
</dbReference>
<dbReference type="Pfam" id="PF14529">
    <property type="entry name" value="Exo_endo_phos_2"/>
    <property type="match status" value="1"/>
</dbReference>
<accession>A0A147BR82</accession>
<feature type="non-terminal residue" evidence="2">
    <location>
        <position position="1"/>
    </location>
</feature>
<dbReference type="Pfam" id="PF00078">
    <property type="entry name" value="RVT_1"/>
    <property type="match status" value="1"/>
</dbReference>
<evidence type="ECO:0000313" key="2">
    <source>
        <dbReference type="EMBL" id="JAR92895.1"/>
    </source>
</evidence>
<dbReference type="InterPro" id="IPR012337">
    <property type="entry name" value="RNaseH-like_sf"/>
</dbReference>
<organism evidence="2">
    <name type="scientific">Ixodes ricinus</name>
    <name type="common">Common tick</name>
    <name type="synonym">Acarus ricinus</name>
    <dbReference type="NCBI Taxonomy" id="34613"/>
    <lineage>
        <taxon>Eukaryota</taxon>
        <taxon>Metazoa</taxon>
        <taxon>Ecdysozoa</taxon>
        <taxon>Arthropoda</taxon>
        <taxon>Chelicerata</taxon>
        <taxon>Arachnida</taxon>
        <taxon>Acari</taxon>
        <taxon>Parasitiformes</taxon>
        <taxon>Ixodida</taxon>
        <taxon>Ixodoidea</taxon>
        <taxon>Ixodidae</taxon>
        <taxon>Ixodinae</taxon>
        <taxon>Ixodes</taxon>
    </lineage>
</organism>
<dbReference type="GO" id="GO:0003676">
    <property type="term" value="F:nucleic acid binding"/>
    <property type="evidence" value="ECO:0007669"/>
    <property type="project" value="InterPro"/>
</dbReference>
<dbReference type="CDD" id="cd01650">
    <property type="entry name" value="RT_nLTR_like"/>
    <property type="match status" value="1"/>
</dbReference>
<dbReference type="InterPro" id="IPR036397">
    <property type="entry name" value="RNaseH_sf"/>
</dbReference>
<dbReference type="AlphaFoldDB" id="A0A147BR82"/>
<dbReference type="EMBL" id="GEGO01002509">
    <property type="protein sequence ID" value="JAR92895.1"/>
    <property type="molecule type" value="Transcribed_RNA"/>
</dbReference>
<reference evidence="2" key="1">
    <citation type="journal article" date="2018" name="PLoS Negl. Trop. Dis.">
        <title>Sialome diversity of ticks revealed by RNAseq of single tick salivary glands.</title>
        <authorList>
            <person name="Perner J."/>
            <person name="Kropackova S."/>
            <person name="Kopacek P."/>
            <person name="Ribeiro J.M."/>
        </authorList>
    </citation>
    <scope>NUCLEOTIDE SEQUENCE</scope>
    <source>
        <strain evidence="2">Siblings of single egg batch collected in Ceske Budejovice</strain>
        <tissue evidence="2">Salivary glands</tissue>
    </source>
</reference>
<proteinExistence type="predicted"/>
<evidence type="ECO:0000259" key="1">
    <source>
        <dbReference type="PROSITE" id="PS50878"/>
    </source>
</evidence>
<dbReference type="PROSITE" id="PS50878">
    <property type="entry name" value="RT_POL"/>
    <property type="match status" value="1"/>
</dbReference>
<protein>
    <submittedName>
        <fullName evidence="2">Putative tick transposon</fullName>
    </submittedName>
</protein>
<dbReference type="Gene3D" id="3.60.10.10">
    <property type="entry name" value="Endonuclease/exonuclease/phosphatase"/>
    <property type="match status" value="1"/>
</dbReference>
<dbReference type="SUPFAM" id="SSF56219">
    <property type="entry name" value="DNase I-like"/>
    <property type="match status" value="1"/>
</dbReference>
<dbReference type="InterPro" id="IPR036691">
    <property type="entry name" value="Endo/exonu/phosph_ase_sf"/>
</dbReference>
<dbReference type="Gene3D" id="3.30.420.10">
    <property type="entry name" value="Ribonuclease H-like superfamily/Ribonuclease H"/>
    <property type="match status" value="1"/>
</dbReference>
<dbReference type="SUPFAM" id="SSF53098">
    <property type="entry name" value="Ribonuclease H-like"/>
    <property type="match status" value="1"/>
</dbReference>
<dbReference type="GO" id="GO:0003824">
    <property type="term" value="F:catalytic activity"/>
    <property type="evidence" value="ECO:0007669"/>
    <property type="project" value="InterPro"/>
</dbReference>